<sequence>MAAEPTAVLAIKKSASSPEVRPGETLEYTVEVSCSTLQDVGCVNAVLTDSVPAEFEIVDVSVSNAPHEKPLFSGQDVKVVFAEKLDESSIGLIDNASATVTITVKLRDGLSYEKNGVEIPNTAEVAADNARTQSSTAVTKPVIELKLATSATKSFEPKTGQAKPGTKTKLTLGGVNESNAGVESLTLTDPVDPSAGNGPFERLAITGLSGITYPEGAVQARVQYFIDGGWVDGGSAADGQIPNAPPGVDLAKAVGVRVFFVAADGKQLPQSATGGIVLDLVQRENVVQLDETTVVKNTVESTVELGGKHASGTHSADYTIVTDPITVGAGKTFEPDTVLPGQPSKVTLSGTNSGLTPLDALSIREPAAGDFDARIEFTGFTSKVSYPQGADSGRLTLVYLDRSGDTKTYEQDLSDGAAFPALPDDFGSLKHFEVRFSHTGGEPIIAGAEARIEFGVTATDALPAGTRIDNVVKVTGSANDADVSAQASDTLTIEERTLEVETQKKVSPGTIWGVAGEVATIQLPTKVKERPASNTNAHQIVVSDPVLGADGKPADSEWWKSFKPTAITKTDVPVGATLTIEYFDTVAGEWKTLQSDVPGGQSFSMNIPAELQDRIGGLKFTFENTDPGFSPGSIVQPNITTELRQSLQPKPEGSDVQVRNCSGASAHAPGTTAGAATVDPCPEIEILAPTPGEYDLLSKQWIAPADGLVSARSGEHATSRLRWSTGGLSGIEKIVIADTRTGNSQDAGPKDALADTTFEAFDLLAVHAITAESDPLLKYDKIVAVELWRSGAWVPASGATGLPYSGSMPEIKLTSAEQASTTGVRLIVEENAEARKASTDPTAPTVGSGVARSNGNTRTVDLEWAVRDTKRSDDSPVLGSDLYNTTTAGDVNNIANVSGFTDGSGVARDEDSDLISILDRPLTVSVAKGWSGGPLGIPPQGTVESQYPSGRVTIAATNTTVAKVDRLSIVDPGTAGGGKDPFSVFDLKKIVGITIPEGAKEAETIVLLHRANVPDQRLNVADAKAQTSEQLRDVVGVRVEHNGRIVSGGKSVLTMDLRLRATHRNGGAPVTLADSPVKNMTTATVEDAGGVNGNHTVSAQDEAQIALANLNIGITTTKSFDPASQPATLLPSEPGYADEPWDPVKMTLSARPSGSARAAEMVVTDDTAPFWNAYRFVGFDPAFALSAPIQEVRVDALVGGVHETGPGNSLTLKLASWKEGSFADTPKLPSSVDPGDVQGLRFTFRRTDGSQWENPANPKQELPLLVKRRAFLASDGSTPVPYTGQAAAPGEAILVAGHPGGGHFTNTVVGEVTSAVAGSGSVPLKALHSTTAQVLYESGRTEVSVKKTPIGAQKPGEVIPFTLTVTNTAPVSAGMEKSILNPRIVDLLPTDAAGKPWLVFDPEGDAPRYAYAFQKGSVAPAAPNLPMTTDAAKIRVTEAPGTSPKRIEFAFPDGTVLMPGESYTITINMMFRPGIVANQHITNGLEVTAEEPFAFCNGVEGDVNACATSTEVYPTVVGALRGQKFVKADDDELGVTNVANPAASDKCSPALSDDLGAFYARDCVPITKPLHTETWREQVQNSGTVDMDEVVAIDRLPVPGDQGALALLPRGSQWMPEWAGALRIVDAPGYRKPDSVEFFTSDAADPCTADLYPASGTPCPPGAWTPLDGSTDPTSVKHVKAVFHFVDDPANDKRLFAPGDTLGYTFQTRTPASSPVMTSDTVAWNTIAIGAKTVTADGRQTGEVLPSEGRRVGVALATGPLSVLKTVTGAGAEFAPKTFEVQVECRVSHDGLTVALPPITATVPSGKKTVLAEQLPWGAKCSVVDRGGANGETSSTPGDEVTIGRDTDPVPLATLENHYDLTSFTVEKQVTGASTAEGAPVDYGSFAFEASCTFLGKTILQKQKEFRAGERWTLEGLPVGAECTVKETEAKGAGVSITVVSPGGETTTQGASTTVTLPPRENGNPALLVRAKNTFELAAIELVKQVDGSAAAGVSDSTVYEFAISCTWEGQSVFQKTVSMTKRDAVAGKVIRVDTLPKGARCTVAETGSGGATSSEVTPNGGSEGVPAGSLTEPVRFTAVNRYDAGGLRVQKEIVGPGADRWGTGPFEVTLECTLAGARVEIDGGASRTLNVENGYRVEYGSLPVGAKCLLQESKTGGATSSTVVDSEGTELTGPVEIRAGETPVSLRVINRFDIGAIRVIKQIVGPGAEAAGNREFVASLICTIDKDGARDRIEIPGGPDRTLSKKGGFTARYEGLPVGAKCELRETSTGGADAVSIVPNLGDSGVGFAEIRNGAHVEITVRNSFNTAPGESKPRLENTGSGTLLPWLGAAGALIVAGVLFLLRRRSGALHPIDN</sequence>
<keyword evidence="5" id="KW-1185">Reference proteome</keyword>
<feature type="region of interest" description="Disordered" evidence="1">
    <location>
        <begin position="1826"/>
        <end position="1845"/>
    </location>
</feature>
<feature type="domain" description="DUF5979" evidence="3">
    <location>
        <begin position="1761"/>
        <end position="1860"/>
    </location>
</feature>
<dbReference type="EMBL" id="BAAAOB010000001">
    <property type="protein sequence ID" value="GAA1778098.1"/>
    <property type="molecule type" value="Genomic_DNA"/>
</dbReference>
<evidence type="ECO:0000256" key="2">
    <source>
        <dbReference type="SAM" id="Phobius"/>
    </source>
</evidence>
<dbReference type="InterPro" id="IPR047589">
    <property type="entry name" value="DUF11_rpt"/>
</dbReference>
<proteinExistence type="predicted"/>
<dbReference type="Pfam" id="PF19407">
    <property type="entry name" value="DUF5979"/>
    <property type="match status" value="5"/>
</dbReference>
<feature type="domain" description="DUF5979" evidence="3">
    <location>
        <begin position="2199"/>
        <end position="2306"/>
    </location>
</feature>
<dbReference type="Proteomes" id="UP001500851">
    <property type="component" value="Unassembled WGS sequence"/>
</dbReference>
<protein>
    <recommendedName>
        <fullName evidence="3">DUF5979 domain-containing protein</fullName>
    </recommendedName>
</protein>
<accession>A0ABN2L8A6</accession>
<evidence type="ECO:0000256" key="1">
    <source>
        <dbReference type="SAM" id="MobiDB-lite"/>
    </source>
</evidence>
<reference evidence="4 5" key="1">
    <citation type="journal article" date="2019" name="Int. J. Syst. Evol. Microbiol.">
        <title>The Global Catalogue of Microorganisms (GCM) 10K type strain sequencing project: providing services to taxonomists for standard genome sequencing and annotation.</title>
        <authorList>
            <consortium name="The Broad Institute Genomics Platform"/>
            <consortium name="The Broad Institute Genome Sequencing Center for Infectious Disease"/>
            <person name="Wu L."/>
            <person name="Ma J."/>
        </authorList>
    </citation>
    <scope>NUCLEOTIDE SEQUENCE [LARGE SCALE GENOMIC DNA]</scope>
    <source>
        <strain evidence="4 5">JCM 14736</strain>
    </source>
</reference>
<dbReference type="RefSeq" id="WP_344028535.1">
    <property type="nucleotide sequence ID" value="NZ_BAAAOB010000001.1"/>
</dbReference>
<feature type="region of interest" description="Disordered" evidence="1">
    <location>
        <begin position="834"/>
        <end position="854"/>
    </location>
</feature>
<evidence type="ECO:0000313" key="4">
    <source>
        <dbReference type="EMBL" id="GAA1778098.1"/>
    </source>
</evidence>
<dbReference type="NCBIfam" id="TIGR01451">
    <property type="entry name" value="B_ant_repeat"/>
    <property type="match status" value="1"/>
</dbReference>
<evidence type="ECO:0000259" key="3">
    <source>
        <dbReference type="Pfam" id="PF19407"/>
    </source>
</evidence>
<feature type="domain" description="DUF5979" evidence="3">
    <location>
        <begin position="1981"/>
        <end position="2084"/>
    </location>
</feature>
<feature type="domain" description="DUF5979" evidence="3">
    <location>
        <begin position="1864"/>
        <end position="1975"/>
    </location>
</feature>
<gene>
    <name evidence="4" type="ORF">GCM10009768_03420</name>
</gene>
<feature type="compositionally biased region" description="Polar residues" evidence="1">
    <location>
        <begin position="2052"/>
        <end position="2061"/>
    </location>
</feature>
<organism evidence="4 5">
    <name type="scientific">Leucobacter iarius</name>
    <dbReference type="NCBI Taxonomy" id="333963"/>
    <lineage>
        <taxon>Bacteria</taxon>
        <taxon>Bacillati</taxon>
        <taxon>Actinomycetota</taxon>
        <taxon>Actinomycetes</taxon>
        <taxon>Micrococcales</taxon>
        <taxon>Microbacteriaceae</taxon>
        <taxon>Leucobacter</taxon>
    </lineage>
</organism>
<name>A0ABN2L8A6_9MICO</name>
<evidence type="ECO:0000313" key="5">
    <source>
        <dbReference type="Proteomes" id="UP001500851"/>
    </source>
</evidence>
<feature type="region of interest" description="Disordered" evidence="1">
    <location>
        <begin position="2044"/>
        <end position="2070"/>
    </location>
</feature>
<dbReference type="Gene3D" id="2.60.40.740">
    <property type="match status" value="1"/>
</dbReference>
<keyword evidence="2" id="KW-0472">Membrane</keyword>
<keyword evidence="2" id="KW-1133">Transmembrane helix</keyword>
<feature type="transmembrane region" description="Helical" evidence="2">
    <location>
        <begin position="2325"/>
        <end position="2344"/>
    </location>
</feature>
<feature type="domain" description="DUF5979" evidence="3">
    <location>
        <begin position="2088"/>
        <end position="2193"/>
    </location>
</feature>
<dbReference type="Gene3D" id="2.60.40.1140">
    <property type="entry name" value="Collagen-binding surface protein Cna, B-type domain"/>
    <property type="match status" value="1"/>
</dbReference>
<comment type="caution">
    <text evidence="4">The sequence shown here is derived from an EMBL/GenBank/DDBJ whole genome shotgun (WGS) entry which is preliminary data.</text>
</comment>
<keyword evidence="2" id="KW-0812">Transmembrane</keyword>
<dbReference type="InterPro" id="IPR046022">
    <property type="entry name" value="DUF5979"/>
</dbReference>